<feature type="disulfide bond" evidence="9">
    <location>
        <begin position="33"/>
        <end position="134"/>
    </location>
</feature>
<evidence type="ECO:0000313" key="11">
    <source>
        <dbReference type="Ensembl" id="ENSLACP00000005382.1"/>
    </source>
</evidence>
<dbReference type="Proteomes" id="UP000008672">
    <property type="component" value="Unassembled WGS sequence"/>
</dbReference>
<dbReference type="FunCoup" id="H3A6W1">
    <property type="interactions" value="620"/>
</dbReference>
<dbReference type="GO" id="GO:0032496">
    <property type="term" value="P:response to lipopolysaccharide"/>
    <property type="evidence" value="ECO:0007669"/>
    <property type="project" value="Ensembl"/>
</dbReference>
<dbReference type="GO" id="GO:0005125">
    <property type="term" value="F:cytokine activity"/>
    <property type="evidence" value="ECO:0007669"/>
    <property type="project" value="UniProtKB-UniRule"/>
</dbReference>
<sequence>EMKLAAAALCLLVIIFNTENAFCRAEHSAEDGCLLFANAFPGMLKELRIAFKKIQEFFQTKDDNIDIALLDEDLLYGFKDHFGCQLLKEMLKFYLEEVLPKAQDKDLDIQPTIQTAVSHIGEMLFNLKQKITLCQNFFACSNKSRAVKRIKETYNKLQEKGVYKAMGELDIFIDYIEDYLIAKKK</sequence>
<dbReference type="eggNOG" id="ENOG502S22U">
    <property type="taxonomic scope" value="Eukaryota"/>
</dbReference>
<evidence type="ECO:0000256" key="2">
    <source>
        <dbReference type="ARBA" id="ARBA00008813"/>
    </source>
</evidence>
<dbReference type="PANTHER" id="PTHR48482">
    <property type="entry name" value="INTERLEUKIN-19-RELATED"/>
    <property type="match status" value="1"/>
</dbReference>
<dbReference type="HOGENOM" id="CLU_127747_0_0_1"/>
<keyword evidence="8" id="KW-0325">Glycoprotein</keyword>
<reference evidence="12" key="1">
    <citation type="submission" date="2011-08" db="EMBL/GenBank/DDBJ databases">
        <title>The draft genome of Latimeria chalumnae.</title>
        <authorList>
            <person name="Di Palma F."/>
            <person name="Alfoldi J."/>
            <person name="Johnson J."/>
            <person name="Berlin A."/>
            <person name="Gnerre S."/>
            <person name="Jaffe D."/>
            <person name="MacCallum I."/>
            <person name="Young S."/>
            <person name="Walker B.J."/>
            <person name="Lander E."/>
            <person name="Lindblad-Toh K."/>
        </authorList>
    </citation>
    <scope>NUCLEOTIDE SEQUENCE [LARGE SCALE GENOMIC DNA]</scope>
    <source>
        <strain evidence="12">Wild caught</strain>
    </source>
</reference>
<dbReference type="EMBL" id="AFYH01111187">
    <property type="status" value="NOT_ANNOTATED_CDS"/>
    <property type="molecule type" value="Genomic_DNA"/>
</dbReference>
<reference evidence="11" key="3">
    <citation type="submission" date="2025-09" db="UniProtKB">
        <authorList>
            <consortium name="Ensembl"/>
        </authorList>
    </citation>
    <scope>IDENTIFICATION</scope>
</reference>
<dbReference type="PRINTS" id="PR01294">
    <property type="entry name" value="INTRLEUKIN10"/>
</dbReference>
<gene>
    <name evidence="11" type="primary">IL10</name>
</gene>
<evidence type="ECO:0000256" key="3">
    <source>
        <dbReference type="ARBA" id="ARBA00011144"/>
    </source>
</evidence>
<accession>H3A6W1</accession>
<evidence type="ECO:0000256" key="10">
    <source>
        <dbReference type="RuleBase" id="RU368043"/>
    </source>
</evidence>
<dbReference type="GO" id="GO:0006955">
    <property type="term" value="P:immune response"/>
    <property type="evidence" value="ECO:0007669"/>
    <property type="project" value="Ensembl"/>
</dbReference>
<comment type="similarity">
    <text evidence="2 10">Belongs to the IL-10 family.</text>
</comment>
<dbReference type="SMART" id="SM00188">
    <property type="entry name" value="IL10"/>
    <property type="match status" value="1"/>
</dbReference>
<dbReference type="GO" id="GO:0050728">
    <property type="term" value="P:negative regulation of inflammatory response"/>
    <property type="evidence" value="ECO:0007669"/>
    <property type="project" value="Ensembl"/>
</dbReference>
<name>H3A6W1_LATCH</name>
<dbReference type="OMA" id="CHRFFTC"/>
<evidence type="ECO:0000256" key="9">
    <source>
        <dbReference type="PIRSR" id="PIRSR620443-50"/>
    </source>
</evidence>
<evidence type="ECO:0000313" key="12">
    <source>
        <dbReference type="Proteomes" id="UP000008672"/>
    </source>
</evidence>
<evidence type="ECO:0000256" key="5">
    <source>
        <dbReference type="ARBA" id="ARBA00022525"/>
    </source>
</evidence>
<proteinExistence type="inferred from homology"/>
<evidence type="ECO:0000256" key="1">
    <source>
        <dbReference type="ARBA" id="ARBA00004613"/>
    </source>
</evidence>
<dbReference type="SUPFAM" id="SSF47266">
    <property type="entry name" value="4-helical cytokines"/>
    <property type="match status" value="1"/>
</dbReference>
<keyword evidence="12" id="KW-1185">Reference proteome</keyword>
<dbReference type="Ensembl" id="ENSLACT00000005430.1">
    <property type="protein sequence ID" value="ENSLACP00000005382.1"/>
    <property type="gene ID" value="ENSLACG00000004787.1"/>
</dbReference>
<dbReference type="PANTHER" id="PTHR48482:SF5">
    <property type="entry name" value="INTERLEUKIN-10"/>
    <property type="match status" value="1"/>
</dbReference>
<dbReference type="Gene3D" id="1.20.1250.10">
    <property type="match status" value="1"/>
</dbReference>
<dbReference type="GO" id="GO:0008593">
    <property type="term" value="P:regulation of Notch signaling pathway"/>
    <property type="evidence" value="ECO:0007669"/>
    <property type="project" value="Ensembl"/>
</dbReference>
<evidence type="ECO:0000256" key="6">
    <source>
        <dbReference type="ARBA" id="ARBA00022729"/>
    </source>
</evidence>
<dbReference type="InterPro" id="IPR020443">
    <property type="entry name" value="IL-10/19/20/24/26"/>
</dbReference>
<protein>
    <recommendedName>
        <fullName evidence="10">Interleukin family protein</fullName>
    </recommendedName>
</protein>
<feature type="disulfide bond" evidence="9">
    <location>
        <begin position="84"/>
        <end position="140"/>
    </location>
</feature>
<dbReference type="GO" id="GO:0001817">
    <property type="term" value="P:regulation of cytokine production"/>
    <property type="evidence" value="ECO:0007669"/>
    <property type="project" value="UniProtKB-ARBA"/>
</dbReference>
<evidence type="ECO:0000256" key="8">
    <source>
        <dbReference type="ARBA" id="ARBA00023180"/>
    </source>
</evidence>
<dbReference type="GO" id="GO:0005615">
    <property type="term" value="C:extracellular space"/>
    <property type="evidence" value="ECO:0007669"/>
    <property type="project" value="UniProtKB-UniRule"/>
</dbReference>
<dbReference type="InterPro" id="IPR000098">
    <property type="entry name" value="IL-10"/>
</dbReference>
<evidence type="ECO:0000256" key="7">
    <source>
        <dbReference type="ARBA" id="ARBA00023157"/>
    </source>
</evidence>
<dbReference type="STRING" id="7897.ENSLACP00000005382"/>
<dbReference type="GO" id="GO:1905298">
    <property type="term" value="P:regulation of intestinal epithelial cell development"/>
    <property type="evidence" value="ECO:0007669"/>
    <property type="project" value="Ensembl"/>
</dbReference>
<keyword evidence="5 10" id="KW-0964">Secreted</keyword>
<dbReference type="PROSITE" id="PS00520">
    <property type="entry name" value="INTERLEUKIN_10"/>
    <property type="match status" value="1"/>
</dbReference>
<comment type="subcellular location">
    <subcellularLocation>
        <location evidence="1 10">Secreted</location>
    </subcellularLocation>
</comment>
<dbReference type="GeneTree" id="ENSGT00950000183124"/>
<dbReference type="GO" id="GO:0042742">
    <property type="term" value="P:defense response to bacterium"/>
    <property type="evidence" value="ECO:0007669"/>
    <property type="project" value="Ensembl"/>
</dbReference>
<comment type="subunit">
    <text evidence="3">Homodimer. Interacts with IL10RA and IL10RB.</text>
</comment>
<organism evidence="11 12">
    <name type="scientific">Latimeria chalumnae</name>
    <name type="common">Coelacanth</name>
    <dbReference type="NCBI Taxonomy" id="7897"/>
    <lineage>
        <taxon>Eukaryota</taxon>
        <taxon>Metazoa</taxon>
        <taxon>Chordata</taxon>
        <taxon>Craniata</taxon>
        <taxon>Vertebrata</taxon>
        <taxon>Euteleostomi</taxon>
        <taxon>Coelacanthiformes</taxon>
        <taxon>Coelacanthidae</taxon>
        <taxon>Latimeria</taxon>
    </lineage>
</organism>
<feature type="chain" id="PRO_5031606508" description="Interleukin family protein" evidence="10">
    <location>
        <begin position="26"/>
        <end position="185"/>
    </location>
</feature>
<dbReference type="InParanoid" id="H3A6W1"/>
<dbReference type="InterPro" id="IPR009079">
    <property type="entry name" value="4_helix_cytokine-like_core"/>
</dbReference>
<dbReference type="InterPro" id="IPR020423">
    <property type="entry name" value="IL-10_CS"/>
</dbReference>
<reference evidence="11" key="2">
    <citation type="submission" date="2025-08" db="UniProtKB">
        <authorList>
            <consortium name="Ensembl"/>
        </authorList>
    </citation>
    <scope>IDENTIFICATION</scope>
</reference>
<feature type="signal peptide" evidence="10">
    <location>
        <begin position="1"/>
        <end position="25"/>
    </location>
</feature>
<keyword evidence="7 9" id="KW-1015">Disulfide bond</keyword>
<comment type="function">
    <text evidence="10">Immune regulatory cytokine.</text>
</comment>
<keyword evidence="6 10" id="KW-0732">Signal</keyword>
<keyword evidence="4 10" id="KW-0202">Cytokine</keyword>
<dbReference type="AlphaFoldDB" id="H3A6W1"/>
<dbReference type="Pfam" id="PF00726">
    <property type="entry name" value="IL10"/>
    <property type="match status" value="1"/>
</dbReference>
<evidence type="ECO:0000256" key="4">
    <source>
        <dbReference type="ARBA" id="ARBA00022514"/>
    </source>
</evidence>